<keyword evidence="3" id="KW-1185">Reference proteome</keyword>
<evidence type="ECO:0000256" key="1">
    <source>
        <dbReference type="SAM" id="MobiDB-lite"/>
    </source>
</evidence>
<comment type="caution">
    <text evidence="2">The sequence shown here is derived from an EMBL/GenBank/DDBJ whole genome shotgun (WGS) entry which is preliminary data.</text>
</comment>
<evidence type="ECO:0000313" key="3">
    <source>
        <dbReference type="Proteomes" id="UP000440578"/>
    </source>
</evidence>
<accession>A0A6A4X382</accession>
<organism evidence="2 3">
    <name type="scientific">Amphibalanus amphitrite</name>
    <name type="common">Striped barnacle</name>
    <name type="synonym">Balanus amphitrite</name>
    <dbReference type="NCBI Taxonomy" id="1232801"/>
    <lineage>
        <taxon>Eukaryota</taxon>
        <taxon>Metazoa</taxon>
        <taxon>Ecdysozoa</taxon>
        <taxon>Arthropoda</taxon>
        <taxon>Crustacea</taxon>
        <taxon>Multicrustacea</taxon>
        <taxon>Cirripedia</taxon>
        <taxon>Thoracica</taxon>
        <taxon>Thoracicalcarea</taxon>
        <taxon>Balanomorpha</taxon>
        <taxon>Balanoidea</taxon>
        <taxon>Balanidae</taxon>
        <taxon>Amphibalaninae</taxon>
        <taxon>Amphibalanus</taxon>
    </lineage>
</organism>
<feature type="region of interest" description="Disordered" evidence="1">
    <location>
        <begin position="73"/>
        <end position="95"/>
    </location>
</feature>
<proteinExistence type="predicted"/>
<dbReference type="SUPFAM" id="SSF52833">
    <property type="entry name" value="Thioredoxin-like"/>
    <property type="match status" value="1"/>
</dbReference>
<reference evidence="2 3" key="1">
    <citation type="submission" date="2019-07" db="EMBL/GenBank/DDBJ databases">
        <title>Draft genome assembly of a fouling barnacle, Amphibalanus amphitrite (Darwin, 1854): The first reference genome for Thecostraca.</title>
        <authorList>
            <person name="Kim W."/>
        </authorList>
    </citation>
    <scope>NUCLEOTIDE SEQUENCE [LARGE SCALE GENOMIC DNA]</scope>
    <source>
        <strain evidence="2">SNU_AA5</strain>
        <tissue evidence="2">Soma without cirri and trophi</tissue>
    </source>
</reference>
<dbReference type="OrthoDB" id="40334at2759"/>
<dbReference type="EMBL" id="VIIS01000073">
    <property type="protein sequence ID" value="KAF0313727.1"/>
    <property type="molecule type" value="Genomic_DNA"/>
</dbReference>
<dbReference type="Gene3D" id="3.40.30.10">
    <property type="entry name" value="Glutaredoxin"/>
    <property type="match status" value="1"/>
</dbReference>
<dbReference type="InterPro" id="IPR036249">
    <property type="entry name" value="Thioredoxin-like_sf"/>
</dbReference>
<dbReference type="Pfam" id="PF13911">
    <property type="entry name" value="AhpC-TSA_2"/>
    <property type="match status" value="1"/>
</dbReference>
<dbReference type="InterPro" id="IPR032801">
    <property type="entry name" value="PXL2A/B/C"/>
</dbReference>
<protein>
    <recommendedName>
        <fullName evidence="4">Redoxin domain-containing protein</fullName>
    </recommendedName>
</protein>
<gene>
    <name evidence="2" type="ORF">FJT64_015713</name>
</gene>
<sequence>MEAELERLRCAVLVVSFSDRGAVLRWLSETGCPFPVLLDPRRRLYTALGLPTDLQQVWSHAALLEEAERRLEAPDSPPLEVPYRGGPADPHQLGGDFLLDSRGRLMLSHPSTDPADRPTVQQLLDTLGRHAAGDQ</sequence>
<evidence type="ECO:0000313" key="2">
    <source>
        <dbReference type="EMBL" id="KAF0313727.1"/>
    </source>
</evidence>
<evidence type="ECO:0008006" key="4">
    <source>
        <dbReference type="Google" id="ProtNLM"/>
    </source>
</evidence>
<dbReference type="AlphaFoldDB" id="A0A6A4X382"/>
<name>A0A6A4X382_AMPAM</name>
<dbReference type="Proteomes" id="UP000440578">
    <property type="component" value="Unassembled WGS sequence"/>
</dbReference>